<keyword evidence="8" id="KW-0106">Calcium</keyword>
<evidence type="ECO:0000256" key="14">
    <source>
        <dbReference type="SAM" id="Phobius"/>
    </source>
</evidence>
<dbReference type="GO" id="GO:0032469">
    <property type="term" value="P:endoplasmic reticulum calcium ion homeostasis"/>
    <property type="evidence" value="ECO:0007669"/>
    <property type="project" value="InterPro"/>
</dbReference>
<keyword evidence="10" id="KW-0175">Coiled coil</keyword>
<evidence type="ECO:0000256" key="4">
    <source>
        <dbReference type="ARBA" id="ARBA00022568"/>
    </source>
</evidence>
<sequence>MVSICFISFFCSLISEGLSWLLVYRTEKFQKLKSDQKRLARKVEKNKTESQVQKKGAKKVKTCEEELQAINRSLSWERMKSDGIIFLGFILIVLSILSSMFDGKSIAKLPFEPFSLIRGMTHRGVPGNDFTDCSYIFIYVLSSVVFRTNMQKLFGTTPPPQKFFTEPK</sequence>
<comment type="subcellular location">
    <subcellularLocation>
        <location evidence="1">Endoplasmic reticulum membrane</location>
        <topology evidence="1">Multi-pass membrane protein</topology>
    </subcellularLocation>
</comment>
<accession>A0A6B2LMB3</accession>
<evidence type="ECO:0000256" key="8">
    <source>
        <dbReference type="ARBA" id="ARBA00022837"/>
    </source>
</evidence>
<evidence type="ECO:0000256" key="6">
    <source>
        <dbReference type="ARBA" id="ARBA00022692"/>
    </source>
</evidence>
<proteinExistence type="inferred from homology"/>
<keyword evidence="7" id="KW-0256">Endoplasmic reticulum</keyword>
<feature type="transmembrane region" description="Helical" evidence="14">
    <location>
        <begin position="83"/>
        <end position="101"/>
    </location>
</feature>
<evidence type="ECO:0000256" key="11">
    <source>
        <dbReference type="ARBA" id="ARBA00023065"/>
    </source>
</evidence>
<evidence type="ECO:0000256" key="9">
    <source>
        <dbReference type="ARBA" id="ARBA00022989"/>
    </source>
</evidence>
<evidence type="ECO:0000256" key="2">
    <source>
        <dbReference type="ARBA" id="ARBA00006537"/>
    </source>
</evidence>
<dbReference type="PANTHER" id="PTHR20917:SF0">
    <property type="entry name" value="CALCIUM LOAD-ACTIVATED CALCIUM CHANNEL"/>
    <property type="match status" value="1"/>
</dbReference>
<name>A0A6B2LMB3_9EUKA</name>
<evidence type="ECO:0000256" key="3">
    <source>
        <dbReference type="ARBA" id="ARBA00022448"/>
    </source>
</evidence>
<dbReference type="GO" id="GO:0005789">
    <property type="term" value="C:endoplasmic reticulum membrane"/>
    <property type="evidence" value="ECO:0007669"/>
    <property type="project" value="UniProtKB-SubCell"/>
</dbReference>
<keyword evidence="13" id="KW-0407">Ion channel</keyword>
<dbReference type="EMBL" id="GIBP01009106">
    <property type="protein sequence ID" value="NDV38075.1"/>
    <property type="molecule type" value="Transcribed_RNA"/>
</dbReference>
<dbReference type="Pfam" id="PF01956">
    <property type="entry name" value="EMC3_TMCO1"/>
    <property type="match status" value="1"/>
</dbReference>
<comment type="similarity">
    <text evidence="2">Belongs to the TMCO1 family.</text>
</comment>
<keyword evidence="5" id="KW-0107">Calcium channel</keyword>
<dbReference type="SMART" id="SM01415">
    <property type="entry name" value="DUF106"/>
    <property type="match status" value="1"/>
</dbReference>
<evidence type="ECO:0000256" key="1">
    <source>
        <dbReference type="ARBA" id="ARBA00004477"/>
    </source>
</evidence>
<evidence type="ECO:0000313" key="15">
    <source>
        <dbReference type="EMBL" id="NDV38075.1"/>
    </source>
</evidence>
<keyword evidence="12 14" id="KW-0472">Membrane</keyword>
<keyword evidence="4" id="KW-0109">Calcium transport</keyword>
<dbReference type="PANTHER" id="PTHR20917">
    <property type="entry name" value="PNAS-RELATED"/>
    <property type="match status" value="1"/>
</dbReference>
<keyword evidence="11" id="KW-0406">Ion transport</keyword>
<reference evidence="15" key="1">
    <citation type="journal article" date="2020" name="J. Eukaryot. Microbiol.">
        <title>De novo Sequencing, Assembly and Annotation of the Transcriptome for the Free-Living Testate Amoeba Arcella intermedia.</title>
        <authorList>
            <person name="Ribeiro G.M."/>
            <person name="Porfirio-Sousa A.L."/>
            <person name="Maurer-Alcala X.X."/>
            <person name="Katz L.A."/>
            <person name="Lahr D.J.G."/>
        </authorList>
    </citation>
    <scope>NUCLEOTIDE SEQUENCE</scope>
</reference>
<keyword evidence="6 14" id="KW-0812">Transmembrane</keyword>
<keyword evidence="3" id="KW-0813">Transport</keyword>
<dbReference type="GO" id="GO:0005262">
    <property type="term" value="F:calcium channel activity"/>
    <property type="evidence" value="ECO:0007669"/>
    <property type="project" value="UniProtKB-KW"/>
</dbReference>
<dbReference type="InterPro" id="IPR002809">
    <property type="entry name" value="EMC3/TMCO1"/>
</dbReference>
<evidence type="ECO:0000256" key="7">
    <source>
        <dbReference type="ARBA" id="ARBA00022824"/>
    </source>
</evidence>
<evidence type="ECO:0000256" key="13">
    <source>
        <dbReference type="ARBA" id="ARBA00023303"/>
    </source>
</evidence>
<evidence type="ECO:0000256" key="10">
    <source>
        <dbReference type="ARBA" id="ARBA00023054"/>
    </source>
</evidence>
<dbReference type="InterPro" id="IPR008559">
    <property type="entry name" value="TMCO1"/>
</dbReference>
<evidence type="ECO:0000256" key="12">
    <source>
        <dbReference type="ARBA" id="ARBA00023136"/>
    </source>
</evidence>
<evidence type="ECO:0000256" key="5">
    <source>
        <dbReference type="ARBA" id="ARBA00022673"/>
    </source>
</evidence>
<feature type="transmembrane region" description="Helical" evidence="14">
    <location>
        <begin position="6"/>
        <end position="24"/>
    </location>
</feature>
<dbReference type="AlphaFoldDB" id="A0A6B2LMB3"/>
<evidence type="ECO:0008006" key="16">
    <source>
        <dbReference type="Google" id="ProtNLM"/>
    </source>
</evidence>
<protein>
    <recommendedName>
        <fullName evidence="16">Calcium load-activated calcium channel</fullName>
    </recommendedName>
</protein>
<organism evidence="15">
    <name type="scientific">Arcella intermedia</name>
    <dbReference type="NCBI Taxonomy" id="1963864"/>
    <lineage>
        <taxon>Eukaryota</taxon>
        <taxon>Amoebozoa</taxon>
        <taxon>Tubulinea</taxon>
        <taxon>Elardia</taxon>
        <taxon>Arcellinida</taxon>
        <taxon>Sphaerothecina</taxon>
        <taxon>Arcellidae</taxon>
        <taxon>Arcella</taxon>
    </lineage>
</organism>
<keyword evidence="9 14" id="KW-1133">Transmembrane helix</keyword>